<evidence type="ECO:0000256" key="1">
    <source>
        <dbReference type="ARBA" id="ARBA00008558"/>
    </source>
</evidence>
<evidence type="ECO:0000313" key="5">
    <source>
        <dbReference type="EMBL" id="GEM46724.1"/>
    </source>
</evidence>
<gene>
    <name evidence="5" type="ORF">DC3_23590</name>
</gene>
<dbReference type="InterPro" id="IPR012341">
    <property type="entry name" value="6hp_glycosidase-like_sf"/>
</dbReference>
<evidence type="ECO:0000256" key="3">
    <source>
        <dbReference type="SAM" id="MobiDB-lite"/>
    </source>
</evidence>
<keyword evidence="6" id="KW-1185">Reference proteome</keyword>
<protein>
    <recommendedName>
        <fullName evidence="7">N-acylglucosamine 2-epimerase</fullName>
    </recommendedName>
</protein>
<dbReference type="Proteomes" id="UP000321306">
    <property type="component" value="Unassembled WGS sequence"/>
</dbReference>
<accession>A0A511N1H8</accession>
<dbReference type="Gene3D" id="1.50.10.10">
    <property type="match status" value="1"/>
</dbReference>
<dbReference type="SUPFAM" id="SSF48208">
    <property type="entry name" value="Six-hairpin glycosidases"/>
    <property type="match status" value="1"/>
</dbReference>
<organism evidence="5 6">
    <name type="scientific">Deinococcus cellulosilyticus (strain DSM 18568 / NBRC 106333 / KACC 11606 / 5516J-15)</name>
    <dbReference type="NCBI Taxonomy" id="1223518"/>
    <lineage>
        <taxon>Bacteria</taxon>
        <taxon>Thermotogati</taxon>
        <taxon>Deinococcota</taxon>
        <taxon>Deinococci</taxon>
        <taxon>Deinococcales</taxon>
        <taxon>Deinococcaceae</taxon>
        <taxon>Deinococcus</taxon>
    </lineage>
</organism>
<keyword evidence="4" id="KW-0732">Signal</keyword>
<comment type="caution">
    <text evidence="5">The sequence shown here is derived from an EMBL/GenBank/DDBJ whole genome shotgun (WGS) entry which is preliminary data.</text>
</comment>
<comment type="similarity">
    <text evidence="1">Belongs to the N-acylglucosamine 2-epimerase family.</text>
</comment>
<keyword evidence="2" id="KW-0413">Isomerase</keyword>
<name>A0A511N1H8_DEIC1</name>
<proteinExistence type="inferred from homology"/>
<feature type="signal peptide" evidence="4">
    <location>
        <begin position="1"/>
        <end position="28"/>
    </location>
</feature>
<evidence type="ECO:0000256" key="2">
    <source>
        <dbReference type="ARBA" id="ARBA00023235"/>
    </source>
</evidence>
<sequence length="435" mass="49231">MLKQMLTPLILVPLLSAAAQSSPPPANAQRYCQQLVQSVDLWNGGPDGQTGMGAYRQDFNGFFHVNLSRTWEQQRGNRITSVAQARAIYMNIEAFRATREQRFLRAALAGTDFLLDHFRDSTHGGFYWEVDDTGWVTSRNKQGYGNVFALFTLAQLYSVTHDPRHLEAARTQLKVLEKHFLDPRDMGLVLPGFNFDFSELDGHPNIDTFTHYFEALLALHDVLDGSEKDHVAGLTKEAGQALVEVLYQNKQGHTDQGYVAYNYDSKWSPAQAPYTRATQWTTARQASTGHNIELAYLLSRAVERGFDSSWLETARKLKRFVEVHSLNPQTGAMQFEITEYDGTPSPGNPDNALYVWWASSEAARAFLHFAVVHKDYSLAAFHKQENFIQNHFVDQEHGGGSRMWRSKPSRCPTRAKATSGPSITMKRCWQQKSCD</sequence>
<dbReference type="RefSeq" id="WP_186815977.1">
    <property type="nucleotide sequence ID" value="NZ_BJXB01000009.1"/>
</dbReference>
<reference evidence="5 6" key="1">
    <citation type="submission" date="2019-07" db="EMBL/GenBank/DDBJ databases">
        <title>Whole genome shotgun sequence of Deinococcus cellulosilyticus NBRC 106333.</title>
        <authorList>
            <person name="Hosoyama A."/>
            <person name="Uohara A."/>
            <person name="Ohji S."/>
            <person name="Ichikawa N."/>
        </authorList>
    </citation>
    <scope>NUCLEOTIDE SEQUENCE [LARGE SCALE GENOMIC DNA]</scope>
    <source>
        <strain evidence="5 6">NBRC 106333</strain>
    </source>
</reference>
<dbReference type="PANTHER" id="PTHR15108">
    <property type="entry name" value="N-ACYLGLUCOSAMINE-2-EPIMERASE"/>
    <property type="match status" value="1"/>
</dbReference>
<evidence type="ECO:0008006" key="7">
    <source>
        <dbReference type="Google" id="ProtNLM"/>
    </source>
</evidence>
<dbReference type="InterPro" id="IPR010819">
    <property type="entry name" value="AGE/CE"/>
</dbReference>
<dbReference type="AlphaFoldDB" id="A0A511N1H8"/>
<dbReference type="GO" id="GO:0016853">
    <property type="term" value="F:isomerase activity"/>
    <property type="evidence" value="ECO:0007669"/>
    <property type="project" value="UniProtKB-KW"/>
</dbReference>
<dbReference type="EMBL" id="BJXB01000009">
    <property type="protein sequence ID" value="GEM46724.1"/>
    <property type="molecule type" value="Genomic_DNA"/>
</dbReference>
<feature type="region of interest" description="Disordered" evidence="3">
    <location>
        <begin position="397"/>
        <end position="423"/>
    </location>
</feature>
<dbReference type="Pfam" id="PF07221">
    <property type="entry name" value="GlcNAc_2-epim"/>
    <property type="match status" value="1"/>
</dbReference>
<feature type="chain" id="PRO_5021851255" description="N-acylglucosamine 2-epimerase" evidence="4">
    <location>
        <begin position="29"/>
        <end position="435"/>
    </location>
</feature>
<evidence type="ECO:0000313" key="6">
    <source>
        <dbReference type="Proteomes" id="UP000321306"/>
    </source>
</evidence>
<dbReference type="GO" id="GO:0005975">
    <property type="term" value="P:carbohydrate metabolic process"/>
    <property type="evidence" value="ECO:0007669"/>
    <property type="project" value="InterPro"/>
</dbReference>
<dbReference type="InterPro" id="IPR008928">
    <property type="entry name" value="6-hairpin_glycosidase_sf"/>
</dbReference>
<evidence type="ECO:0000256" key="4">
    <source>
        <dbReference type="SAM" id="SignalP"/>
    </source>
</evidence>